<dbReference type="RefSeq" id="WP_039398421.1">
    <property type="nucleotide sequence ID" value="NZ_AP028930.1"/>
</dbReference>
<evidence type="ECO:0000256" key="2">
    <source>
        <dbReference type="PIRNR" id="PIRNR006276"/>
    </source>
</evidence>
<dbReference type="KEGG" id="pspu:NA29_16165"/>
<dbReference type="EMBL" id="LT906435">
    <property type="protein sequence ID" value="SNU85285.1"/>
    <property type="molecule type" value="Genomic_DNA"/>
</dbReference>
<dbReference type="Proteomes" id="UP000215126">
    <property type="component" value="Chromosome 1"/>
</dbReference>
<comment type="subcellular location">
    <subcellularLocation>
        <location evidence="2">Cytoplasm</location>
    </subcellularLocation>
</comment>
<gene>
    <name evidence="4" type="ORF">SAMEA4530655_02391</name>
</gene>
<reference evidence="4 5" key="1">
    <citation type="submission" date="2017-06" db="EMBL/GenBank/DDBJ databases">
        <authorList>
            <consortium name="Pathogen Informatics"/>
        </authorList>
    </citation>
    <scope>NUCLEOTIDE SEQUENCE [LARGE SCALE GENOMIC DNA]</scope>
    <source>
        <strain evidence="4 5">NCTC13161</strain>
    </source>
</reference>
<feature type="domain" description="UspA" evidence="3">
    <location>
        <begin position="1"/>
        <end position="144"/>
    </location>
</feature>
<comment type="similarity">
    <text evidence="1 2">Belongs to the universal stress protein A family.</text>
</comment>
<dbReference type="GeneID" id="88095031"/>
<dbReference type="SUPFAM" id="SSF52402">
    <property type="entry name" value="Adenine nucleotide alpha hydrolases-like"/>
    <property type="match status" value="1"/>
</dbReference>
<sequence length="155" mass="17021">MYERILVAIDGSPTADTAFDYALSLAKARKAKLHVLFVVDIPVAYISDADPFPFIEALRIQGNSIRERAMKRLNDEKVAGDVEIRELLPLGGDVAFQINAAAEEWQADLIVIGTHGRRGVRRLTLGSVAENCARQAQRPVILIPPPGTEEFAEVL</sequence>
<dbReference type="OrthoDB" id="8547832at2"/>
<dbReference type="PRINTS" id="PR01438">
    <property type="entry name" value="UNVRSLSTRESS"/>
</dbReference>
<protein>
    <recommendedName>
        <fullName evidence="2">Universal stress protein</fullName>
    </recommendedName>
</protein>
<evidence type="ECO:0000313" key="4">
    <source>
        <dbReference type="EMBL" id="SNU85285.1"/>
    </source>
</evidence>
<accession>A0A239SIJ9</accession>
<dbReference type="InterPro" id="IPR006016">
    <property type="entry name" value="UspA"/>
</dbReference>
<dbReference type="PANTHER" id="PTHR46268:SF15">
    <property type="entry name" value="UNIVERSAL STRESS PROTEIN HP_0031"/>
    <property type="match status" value="1"/>
</dbReference>
<dbReference type="Gene3D" id="3.40.50.620">
    <property type="entry name" value="HUPs"/>
    <property type="match status" value="1"/>
</dbReference>
<dbReference type="PANTHER" id="PTHR46268">
    <property type="entry name" value="STRESS RESPONSE PROTEIN NHAX"/>
    <property type="match status" value="1"/>
</dbReference>
<dbReference type="CDD" id="cd00293">
    <property type="entry name" value="USP-like"/>
    <property type="match status" value="1"/>
</dbReference>
<evidence type="ECO:0000313" key="5">
    <source>
        <dbReference type="Proteomes" id="UP000215126"/>
    </source>
</evidence>
<dbReference type="STRING" id="93222.NA29_16165"/>
<evidence type="ECO:0000259" key="3">
    <source>
        <dbReference type="Pfam" id="PF00582"/>
    </source>
</evidence>
<proteinExistence type="inferred from homology"/>
<dbReference type="Pfam" id="PF00582">
    <property type="entry name" value="Usp"/>
    <property type="match status" value="1"/>
</dbReference>
<evidence type="ECO:0000256" key="1">
    <source>
        <dbReference type="ARBA" id="ARBA00008791"/>
    </source>
</evidence>
<dbReference type="InterPro" id="IPR006015">
    <property type="entry name" value="Universal_stress_UspA"/>
</dbReference>
<dbReference type="InterPro" id="IPR014729">
    <property type="entry name" value="Rossmann-like_a/b/a_fold"/>
</dbReference>
<organism evidence="4 5">
    <name type="scientific">Pandoraea sputorum</name>
    <dbReference type="NCBI Taxonomy" id="93222"/>
    <lineage>
        <taxon>Bacteria</taxon>
        <taxon>Pseudomonadati</taxon>
        <taxon>Pseudomonadota</taxon>
        <taxon>Betaproteobacteria</taxon>
        <taxon>Burkholderiales</taxon>
        <taxon>Burkholderiaceae</taxon>
        <taxon>Pandoraea</taxon>
    </lineage>
</organism>
<dbReference type="PIRSF" id="PIRSF006276">
    <property type="entry name" value="UspA"/>
    <property type="match status" value="1"/>
</dbReference>
<keyword evidence="2" id="KW-0963">Cytoplasm</keyword>
<keyword evidence="5" id="KW-1185">Reference proteome</keyword>
<dbReference type="AlphaFoldDB" id="A0A239SIJ9"/>
<dbReference type="GO" id="GO:0005737">
    <property type="term" value="C:cytoplasm"/>
    <property type="evidence" value="ECO:0007669"/>
    <property type="project" value="UniProtKB-SubCell"/>
</dbReference>
<name>A0A239SIJ9_9BURK</name>